<dbReference type="OrthoDB" id="3163292at2759"/>
<dbReference type="PROSITE" id="PS50048">
    <property type="entry name" value="ZN2_CY6_FUNGAL_2"/>
    <property type="match status" value="1"/>
</dbReference>
<evidence type="ECO:0000256" key="4">
    <source>
        <dbReference type="ARBA" id="ARBA00023125"/>
    </source>
</evidence>
<dbReference type="EMBL" id="CACVBS010000112">
    <property type="protein sequence ID" value="CAA7271761.1"/>
    <property type="molecule type" value="Genomic_DNA"/>
</dbReference>
<evidence type="ECO:0000256" key="1">
    <source>
        <dbReference type="ARBA" id="ARBA00004123"/>
    </source>
</evidence>
<dbReference type="InterPro" id="IPR051089">
    <property type="entry name" value="prtT"/>
</dbReference>
<feature type="compositionally biased region" description="Acidic residues" evidence="7">
    <location>
        <begin position="61"/>
        <end position="72"/>
    </location>
</feature>
<evidence type="ECO:0000313" key="10">
    <source>
        <dbReference type="Proteomes" id="UP000467700"/>
    </source>
</evidence>
<dbReference type="InterPro" id="IPR001138">
    <property type="entry name" value="Zn2Cys6_DnaBD"/>
</dbReference>
<accession>A0A8S0WKA3</accession>
<feature type="region of interest" description="Disordered" evidence="7">
    <location>
        <begin position="119"/>
        <end position="142"/>
    </location>
</feature>
<feature type="compositionally biased region" description="Basic and acidic residues" evidence="7">
    <location>
        <begin position="129"/>
        <end position="142"/>
    </location>
</feature>
<keyword evidence="10" id="KW-1185">Reference proteome</keyword>
<proteinExistence type="predicted"/>
<protein>
    <recommendedName>
        <fullName evidence="8">Zn(2)-C6 fungal-type domain-containing protein</fullName>
    </recommendedName>
</protein>
<gene>
    <name evidence="9" type="ORF">AAE3_LOCUS13789</name>
</gene>
<dbReference type="CDD" id="cd00067">
    <property type="entry name" value="GAL4"/>
    <property type="match status" value="1"/>
</dbReference>
<reference evidence="9 10" key="1">
    <citation type="submission" date="2020-01" db="EMBL/GenBank/DDBJ databases">
        <authorList>
            <person name="Gupta K D."/>
        </authorList>
    </citation>
    <scope>NUCLEOTIDE SEQUENCE [LARGE SCALE GENOMIC DNA]</scope>
</reference>
<comment type="subcellular location">
    <subcellularLocation>
        <location evidence="1">Nucleus</location>
    </subcellularLocation>
</comment>
<dbReference type="CDD" id="cd12148">
    <property type="entry name" value="fungal_TF_MHR"/>
    <property type="match status" value="1"/>
</dbReference>
<dbReference type="GO" id="GO:0008270">
    <property type="term" value="F:zinc ion binding"/>
    <property type="evidence" value="ECO:0007669"/>
    <property type="project" value="InterPro"/>
</dbReference>
<dbReference type="GO" id="GO:0000976">
    <property type="term" value="F:transcription cis-regulatory region binding"/>
    <property type="evidence" value="ECO:0007669"/>
    <property type="project" value="TreeGrafter"/>
</dbReference>
<dbReference type="AlphaFoldDB" id="A0A8S0WKA3"/>
<evidence type="ECO:0000256" key="6">
    <source>
        <dbReference type="ARBA" id="ARBA00023242"/>
    </source>
</evidence>
<feature type="region of interest" description="Disordered" evidence="7">
    <location>
        <begin position="620"/>
        <end position="671"/>
    </location>
</feature>
<feature type="domain" description="Zn(2)-C6 fungal-type" evidence="8">
    <location>
        <begin position="89"/>
        <end position="119"/>
    </location>
</feature>
<keyword evidence="6" id="KW-0539">Nucleus</keyword>
<feature type="region of interest" description="Disordered" evidence="7">
    <location>
        <begin position="61"/>
        <end position="85"/>
    </location>
</feature>
<feature type="compositionally biased region" description="Polar residues" evidence="7">
    <location>
        <begin position="626"/>
        <end position="639"/>
    </location>
</feature>
<comment type="caution">
    <text evidence="9">The sequence shown here is derived from an EMBL/GenBank/DDBJ whole genome shotgun (WGS) entry which is preliminary data.</text>
</comment>
<dbReference type="GO" id="GO:0006351">
    <property type="term" value="P:DNA-templated transcription"/>
    <property type="evidence" value="ECO:0007669"/>
    <property type="project" value="InterPro"/>
</dbReference>
<evidence type="ECO:0000256" key="2">
    <source>
        <dbReference type="ARBA" id="ARBA00022723"/>
    </source>
</evidence>
<name>A0A8S0WKA3_CYCAE</name>
<evidence type="ECO:0000256" key="5">
    <source>
        <dbReference type="ARBA" id="ARBA00023163"/>
    </source>
</evidence>
<dbReference type="InterPro" id="IPR036864">
    <property type="entry name" value="Zn2-C6_fun-type_DNA-bd_sf"/>
</dbReference>
<keyword evidence="5" id="KW-0804">Transcription</keyword>
<dbReference type="Proteomes" id="UP000467700">
    <property type="component" value="Unassembled WGS sequence"/>
</dbReference>
<dbReference type="InterPro" id="IPR007219">
    <property type="entry name" value="XnlR_reg_dom"/>
</dbReference>
<sequence length="738" mass="84576">MLNVFGFLQFLPVPLLIGVILNKLGQIIYLSIQQSHSVEALPPTDMPSQIPNTKLFQFTAEDDAESVDMSDDTDVRRRSRAQAGKPSGACVDCKSVKVRCEFEPGEKKCRRCQTKNLPCHPRERKKRKPADTHEQLQERSHEQDIHIRNLLHQYDQLRAEQKIHQWMSRAPPLRNDAMNLQQHIKWFHKGKTPEVAVISYFSTGPGPQQLVPPEMVKHCALYPEDIIELFSIFFTRVNPYFSILDKDYHTPQKLIWSSPFLFTVVCAVSSRYYTDRPELYQLAMEFARDFAGKALVEGYRSVDVCQAYLIMAVYPVPKKKWAEDRSWLLMGVAIRMAIELELNQPAPPMCDGRESLNRTRTWLNCYCVDGSHAIQFGKMPMLRLDDYLARNSRDWYRSSPLNTPFDVHLCAYVQMILHMAKWRAYIHADDPTARPLESEEIISAAIATQETLSREMDAWGEIYATELSFLPLPICGYRGNTTQMITSYLRLVVLLVGFQHTKQEDLRRDSEVVVKSIEVARTTIQILVERLYPTGYLRYAMEAHFLFVSFAAAFLINLFRPRFVDLLDDHLQREIIISVTRLITILGSNDVALDGRHTPALYSRFLSSLMARHNLGLDNFDPSGGDDSNSRPSNPQDRYTTPPDGFYWPDVRSIPDKSSDDSSEFSGGFGGHQLQGEIEMDFSLSHFIKIVTSQPTPPPPPPPVDLTQTWDTWDLNTIIPQQPAWIEPVPIPAIWRVV</sequence>
<evidence type="ECO:0000259" key="8">
    <source>
        <dbReference type="PROSITE" id="PS50048"/>
    </source>
</evidence>
<keyword evidence="4" id="KW-0238">DNA-binding</keyword>
<keyword evidence="3" id="KW-0805">Transcription regulation</keyword>
<keyword evidence="2" id="KW-0479">Metal-binding</keyword>
<dbReference type="GO" id="GO:0005634">
    <property type="term" value="C:nucleus"/>
    <property type="evidence" value="ECO:0007669"/>
    <property type="project" value="UniProtKB-SubCell"/>
</dbReference>
<dbReference type="SUPFAM" id="SSF57701">
    <property type="entry name" value="Zn2/Cys6 DNA-binding domain"/>
    <property type="match status" value="1"/>
</dbReference>
<dbReference type="PANTHER" id="PTHR31845:SF17">
    <property type="entry name" value="ZN(II)2CYS6 TRANSCRIPTION FACTOR (EUROFUNG)"/>
    <property type="match status" value="1"/>
</dbReference>
<dbReference type="PANTHER" id="PTHR31845">
    <property type="entry name" value="FINGER DOMAIN PROTEIN, PUTATIVE-RELATED"/>
    <property type="match status" value="1"/>
</dbReference>
<evidence type="ECO:0000313" key="9">
    <source>
        <dbReference type="EMBL" id="CAA7271761.1"/>
    </source>
</evidence>
<organism evidence="9 10">
    <name type="scientific">Cyclocybe aegerita</name>
    <name type="common">Black poplar mushroom</name>
    <name type="synonym">Agrocybe aegerita</name>
    <dbReference type="NCBI Taxonomy" id="1973307"/>
    <lineage>
        <taxon>Eukaryota</taxon>
        <taxon>Fungi</taxon>
        <taxon>Dikarya</taxon>
        <taxon>Basidiomycota</taxon>
        <taxon>Agaricomycotina</taxon>
        <taxon>Agaricomycetes</taxon>
        <taxon>Agaricomycetidae</taxon>
        <taxon>Agaricales</taxon>
        <taxon>Agaricineae</taxon>
        <taxon>Bolbitiaceae</taxon>
        <taxon>Cyclocybe</taxon>
    </lineage>
</organism>
<dbReference type="Pfam" id="PF04082">
    <property type="entry name" value="Fungal_trans"/>
    <property type="match status" value="1"/>
</dbReference>
<evidence type="ECO:0000256" key="7">
    <source>
        <dbReference type="SAM" id="MobiDB-lite"/>
    </source>
</evidence>
<dbReference type="PROSITE" id="PS00463">
    <property type="entry name" value="ZN2_CY6_FUNGAL_1"/>
    <property type="match status" value="1"/>
</dbReference>
<evidence type="ECO:0000256" key="3">
    <source>
        <dbReference type="ARBA" id="ARBA00023015"/>
    </source>
</evidence>
<dbReference type="SMART" id="SM00066">
    <property type="entry name" value="GAL4"/>
    <property type="match status" value="1"/>
</dbReference>
<dbReference type="Gene3D" id="4.10.240.10">
    <property type="entry name" value="Zn(2)-C6 fungal-type DNA-binding domain"/>
    <property type="match status" value="1"/>
</dbReference>
<dbReference type="GO" id="GO:0000981">
    <property type="term" value="F:DNA-binding transcription factor activity, RNA polymerase II-specific"/>
    <property type="evidence" value="ECO:0007669"/>
    <property type="project" value="InterPro"/>
</dbReference>
<dbReference type="SMART" id="SM00906">
    <property type="entry name" value="Fungal_trans"/>
    <property type="match status" value="1"/>
</dbReference>